<dbReference type="Gene3D" id="1.10.1660.10">
    <property type="match status" value="1"/>
</dbReference>
<dbReference type="PANTHER" id="PTHR30204">
    <property type="entry name" value="REDOX-CYCLING DRUG-SENSING TRANSCRIPTIONAL ACTIVATOR SOXR"/>
    <property type="match status" value="1"/>
</dbReference>
<dbReference type="RefSeq" id="WP_377499602.1">
    <property type="nucleotide sequence ID" value="NZ_JBHMDO010000042.1"/>
</dbReference>
<comment type="caution">
    <text evidence="6">The sequence shown here is derived from an EMBL/GenBank/DDBJ whole genome shotgun (WGS) entry which is preliminary data.</text>
</comment>
<dbReference type="PROSITE" id="PS50937">
    <property type="entry name" value="HTH_MERR_2"/>
    <property type="match status" value="1"/>
</dbReference>
<gene>
    <name evidence="6" type="ORF">ACFFSY_25865</name>
</gene>
<dbReference type="Pfam" id="PF13411">
    <property type="entry name" value="MerR_1"/>
    <property type="match status" value="1"/>
</dbReference>
<keyword evidence="4" id="KW-0804">Transcription</keyword>
<reference evidence="6 7" key="1">
    <citation type="submission" date="2024-09" db="EMBL/GenBank/DDBJ databases">
        <authorList>
            <person name="Sun Q."/>
            <person name="Mori K."/>
        </authorList>
    </citation>
    <scope>NUCLEOTIDE SEQUENCE [LARGE SCALE GENOMIC DNA]</scope>
    <source>
        <strain evidence="6 7">TISTR 2452</strain>
    </source>
</reference>
<dbReference type="SUPFAM" id="SSF46955">
    <property type="entry name" value="Putative DNA-binding domain"/>
    <property type="match status" value="1"/>
</dbReference>
<evidence type="ECO:0000313" key="7">
    <source>
        <dbReference type="Proteomes" id="UP001589747"/>
    </source>
</evidence>
<evidence type="ECO:0000256" key="1">
    <source>
        <dbReference type="ARBA" id="ARBA00022491"/>
    </source>
</evidence>
<dbReference type="EMBL" id="JBHMDO010000042">
    <property type="protein sequence ID" value="MFB9329379.1"/>
    <property type="molecule type" value="Genomic_DNA"/>
</dbReference>
<dbReference type="SMART" id="SM00422">
    <property type="entry name" value="HTH_MERR"/>
    <property type="match status" value="1"/>
</dbReference>
<dbReference type="InterPro" id="IPR000551">
    <property type="entry name" value="MerR-type_HTH_dom"/>
</dbReference>
<proteinExistence type="predicted"/>
<evidence type="ECO:0000259" key="5">
    <source>
        <dbReference type="PROSITE" id="PS50937"/>
    </source>
</evidence>
<feature type="domain" description="HTH merR-type" evidence="5">
    <location>
        <begin position="6"/>
        <end position="76"/>
    </location>
</feature>
<keyword evidence="3" id="KW-0238">DNA-binding</keyword>
<keyword evidence="7" id="KW-1185">Reference proteome</keyword>
<dbReference type="InterPro" id="IPR009061">
    <property type="entry name" value="DNA-bd_dom_put_sf"/>
</dbReference>
<evidence type="ECO:0000256" key="2">
    <source>
        <dbReference type="ARBA" id="ARBA00023015"/>
    </source>
</evidence>
<sequence length="145" mass="17013">MTETRKYTVEEVTQQLGITARTLHYYEEVGLLPDVSRTEGRHRLYCENMLARTRHILKLKQVLGASLQEIRDILQAEEELDRIKASYYEELHTEEERDVLLDEAVLRLEAIIGHIEEKMEKLRGLREGFAERLARANALKHRTRG</sequence>
<dbReference type="Proteomes" id="UP001589747">
    <property type="component" value="Unassembled WGS sequence"/>
</dbReference>
<keyword evidence="2" id="KW-0805">Transcription regulation</keyword>
<keyword evidence="1" id="KW-0678">Repressor</keyword>
<evidence type="ECO:0000256" key="4">
    <source>
        <dbReference type="ARBA" id="ARBA00023163"/>
    </source>
</evidence>
<name>A0ABV5KVZ2_9BACL</name>
<dbReference type="InterPro" id="IPR047057">
    <property type="entry name" value="MerR_fam"/>
</dbReference>
<protein>
    <submittedName>
        <fullName evidence="6">MerR family transcriptional regulator</fullName>
    </submittedName>
</protein>
<evidence type="ECO:0000313" key="6">
    <source>
        <dbReference type="EMBL" id="MFB9329379.1"/>
    </source>
</evidence>
<evidence type="ECO:0000256" key="3">
    <source>
        <dbReference type="ARBA" id="ARBA00023125"/>
    </source>
</evidence>
<dbReference type="PANTHER" id="PTHR30204:SF69">
    <property type="entry name" value="MERR-FAMILY TRANSCRIPTIONAL REGULATOR"/>
    <property type="match status" value="1"/>
</dbReference>
<organism evidence="6 7">
    <name type="scientific">Paenibacillus aurantiacus</name>
    <dbReference type="NCBI Taxonomy" id="1936118"/>
    <lineage>
        <taxon>Bacteria</taxon>
        <taxon>Bacillati</taxon>
        <taxon>Bacillota</taxon>
        <taxon>Bacilli</taxon>
        <taxon>Bacillales</taxon>
        <taxon>Paenibacillaceae</taxon>
        <taxon>Paenibacillus</taxon>
    </lineage>
</organism>
<accession>A0ABV5KVZ2</accession>